<proteinExistence type="predicted"/>
<dbReference type="PANTHER" id="PTHR15934:SF2">
    <property type="entry name" value="A-KINASE ANCHOR PROTEIN 7-LIKE PHOSPHOESTERASE DOMAIN-CONTAINING PROTEIN"/>
    <property type="match status" value="1"/>
</dbReference>
<feature type="domain" description="A-kinase anchor protein 7-like phosphoesterase" evidence="2">
    <location>
        <begin position="58"/>
        <end position="257"/>
    </location>
</feature>
<sequence length="260" mass="28401">MLPRCIARDATKGARLTRQAGVRKPERVVKSPPMTAVQGKNEKAQMSSGPQAVRTQRPNYFVAVQVSHVPEACTAIKRVQSTLLENEPDLKQAIVDVESAHITLGVFHSGSESTIESAKEALRAAVQENALRQTVISLAGISTFRNEVLYIDVADGEGKENLSHMAFSVREQLEKRGVVESAAKMLAFVPHVTIAKTSKMKWTRKRGRTKIPTSAYEACVGVDDEGGVVVPMVEIQLCAMSNRAEGHYYSVEETVPLISD</sequence>
<dbReference type="GO" id="GO:0010738">
    <property type="term" value="P:regulation of protein kinase A signaling"/>
    <property type="evidence" value="ECO:0007669"/>
    <property type="project" value="TreeGrafter"/>
</dbReference>
<accession>A0A7S0N3U0</accession>
<dbReference type="GO" id="GO:0005829">
    <property type="term" value="C:cytosol"/>
    <property type="evidence" value="ECO:0007669"/>
    <property type="project" value="TreeGrafter"/>
</dbReference>
<dbReference type="EMBL" id="HBFA01008320">
    <property type="protein sequence ID" value="CAD8656277.1"/>
    <property type="molecule type" value="Transcribed_RNA"/>
</dbReference>
<gene>
    <name evidence="3" type="ORF">POBO1169_LOCUS4352</name>
</gene>
<dbReference type="Gene3D" id="3.90.1140.10">
    <property type="entry name" value="Cyclic phosphodiesterase"/>
    <property type="match status" value="1"/>
</dbReference>
<dbReference type="InterPro" id="IPR019510">
    <property type="entry name" value="AKAP7-like_phosphoesterase"/>
</dbReference>
<protein>
    <recommendedName>
        <fullName evidence="2">A-kinase anchor protein 7-like phosphoesterase domain-containing protein</fullName>
    </recommendedName>
</protein>
<dbReference type="SUPFAM" id="SSF55144">
    <property type="entry name" value="LigT-like"/>
    <property type="match status" value="1"/>
</dbReference>
<evidence type="ECO:0000259" key="2">
    <source>
        <dbReference type="Pfam" id="PF10469"/>
    </source>
</evidence>
<dbReference type="InterPro" id="IPR009097">
    <property type="entry name" value="Cyclic_Pdiesterase"/>
</dbReference>
<evidence type="ECO:0000256" key="1">
    <source>
        <dbReference type="SAM" id="MobiDB-lite"/>
    </source>
</evidence>
<organism evidence="3">
    <name type="scientific">Pyramimonas obovata</name>
    <dbReference type="NCBI Taxonomy" id="1411642"/>
    <lineage>
        <taxon>Eukaryota</taxon>
        <taxon>Viridiplantae</taxon>
        <taxon>Chlorophyta</taxon>
        <taxon>Pyramimonadophyceae</taxon>
        <taxon>Pyramimonadales</taxon>
        <taxon>Pyramimonadaceae</taxon>
        <taxon>Pyramimonas</taxon>
        <taxon>Pyramimonas incertae sedis</taxon>
    </lineage>
</organism>
<dbReference type="AlphaFoldDB" id="A0A7S0N3U0"/>
<name>A0A7S0N3U0_9CHLO</name>
<evidence type="ECO:0000313" key="3">
    <source>
        <dbReference type="EMBL" id="CAD8656277.1"/>
    </source>
</evidence>
<dbReference type="PANTHER" id="PTHR15934">
    <property type="entry name" value="RNA 2',3'-CYCLIC PHOSPHODIESTERASE"/>
    <property type="match status" value="1"/>
</dbReference>
<feature type="region of interest" description="Disordered" evidence="1">
    <location>
        <begin position="16"/>
        <end position="52"/>
    </location>
</feature>
<dbReference type="InterPro" id="IPR052641">
    <property type="entry name" value="AKAP7_isoform_gamma"/>
</dbReference>
<reference evidence="3" key="1">
    <citation type="submission" date="2021-01" db="EMBL/GenBank/DDBJ databases">
        <authorList>
            <person name="Corre E."/>
            <person name="Pelletier E."/>
            <person name="Niang G."/>
            <person name="Scheremetjew M."/>
            <person name="Finn R."/>
            <person name="Kale V."/>
            <person name="Holt S."/>
            <person name="Cochrane G."/>
            <person name="Meng A."/>
            <person name="Brown T."/>
            <person name="Cohen L."/>
        </authorList>
    </citation>
    <scope>NUCLEOTIDE SEQUENCE</scope>
    <source>
        <strain evidence="3">CCMP722</strain>
    </source>
</reference>
<dbReference type="Pfam" id="PF10469">
    <property type="entry name" value="AKAP7_NLS"/>
    <property type="match status" value="1"/>
</dbReference>
<dbReference type="GO" id="GO:0034237">
    <property type="term" value="F:protein kinase A regulatory subunit binding"/>
    <property type="evidence" value="ECO:0007669"/>
    <property type="project" value="TreeGrafter"/>
</dbReference>